<evidence type="ECO:0000259" key="1">
    <source>
        <dbReference type="Pfam" id="PF06985"/>
    </source>
</evidence>
<dbReference type="Proteomes" id="UP000286045">
    <property type="component" value="Unassembled WGS sequence"/>
</dbReference>
<evidence type="ECO:0000313" key="3">
    <source>
        <dbReference type="Proteomes" id="UP000286045"/>
    </source>
</evidence>
<reference evidence="2 3" key="1">
    <citation type="submission" date="2018-12" db="EMBL/GenBank/DDBJ databases">
        <title>Draft genome sequence of Xylaria grammica IHI A82.</title>
        <authorList>
            <person name="Buettner E."/>
            <person name="Kellner H."/>
        </authorList>
    </citation>
    <scope>NUCLEOTIDE SEQUENCE [LARGE SCALE GENOMIC DNA]</scope>
    <source>
        <strain evidence="2 3">IHI A82</strain>
    </source>
</reference>
<feature type="domain" description="Heterokaryon incompatibility" evidence="1">
    <location>
        <begin position="39"/>
        <end position="90"/>
    </location>
</feature>
<evidence type="ECO:0000313" key="2">
    <source>
        <dbReference type="EMBL" id="RWA12374.1"/>
    </source>
</evidence>
<name>A0A439DD76_9PEZI</name>
<accession>A0A439DD76</accession>
<comment type="caution">
    <text evidence="2">The sequence shown here is derived from an EMBL/GenBank/DDBJ whole genome shotgun (WGS) entry which is preliminary data.</text>
</comment>
<dbReference type="EMBL" id="RYZI01000053">
    <property type="protein sequence ID" value="RWA12374.1"/>
    <property type="molecule type" value="Genomic_DNA"/>
</dbReference>
<dbReference type="PANTHER" id="PTHR10622:SF12">
    <property type="entry name" value="HET DOMAIN-CONTAINING PROTEIN"/>
    <property type="match status" value="1"/>
</dbReference>
<dbReference type="InterPro" id="IPR010730">
    <property type="entry name" value="HET"/>
</dbReference>
<sequence length="476" mass="54175">MWLIKTDTMQLEYVLNSQGFADLNSARRMAGFAKIRRTCELAKEEFGLDYAWVDTCCIDKSSSAELSEAINSMFAWYRDATICITFLSDLPSSKSIELVPPGLEKCRWFRRGWTLQELLAPRRVEFYDQVWHPIGSKKSLERVLEGITGIPSHVLGGDSLDTILVGNRMKWAAMRETTRPEDTAYCLLGIFGINKHHETRGVFASHPLEFRRIPDMVLRDGMHSQEVAITSRLVKFNNIELLRPFQRKPPILPLGLVDKSNSEELGIFVVYTFDGYVRPFAEKLAEVPAIIPYEIPIHDVYLRKQYKVSLPLEVISESQNRLDLNLQPFHLVEIIDAAPSPSFDYAQTAYLVPDAIFVAALRLRVMGIDLVIVFLVNGRAFKFEISAKGYGALSDVDWSGPRTRLQELWARRKFRIDVADYLEHNVDWWIKGNAVVPVNGCNLSMSLKYVFIGGNGTIRRHLSAEFEEYVESGPSS</sequence>
<dbReference type="Pfam" id="PF06985">
    <property type="entry name" value="HET"/>
    <property type="match status" value="1"/>
</dbReference>
<dbReference type="AlphaFoldDB" id="A0A439DD76"/>
<protein>
    <recommendedName>
        <fullName evidence="1">Heterokaryon incompatibility domain-containing protein</fullName>
    </recommendedName>
</protein>
<organism evidence="2 3">
    <name type="scientific">Xylaria grammica</name>
    <dbReference type="NCBI Taxonomy" id="363999"/>
    <lineage>
        <taxon>Eukaryota</taxon>
        <taxon>Fungi</taxon>
        <taxon>Dikarya</taxon>
        <taxon>Ascomycota</taxon>
        <taxon>Pezizomycotina</taxon>
        <taxon>Sordariomycetes</taxon>
        <taxon>Xylariomycetidae</taxon>
        <taxon>Xylariales</taxon>
        <taxon>Xylariaceae</taxon>
        <taxon>Xylaria</taxon>
    </lineage>
</organism>
<dbReference type="STRING" id="363999.A0A439DD76"/>
<proteinExistence type="predicted"/>
<gene>
    <name evidence="2" type="ORF">EKO27_g2757</name>
</gene>
<keyword evidence="3" id="KW-1185">Reference proteome</keyword>
<dbReference type="PANTHER" id="PTHR10622">
    <property type="entry name" value="HET DOMAIN-CONTAINING PROTEIN"/>
    <property type="match status" value="1"/>
</dbReference>